<gene>
    <name evidence="5" type="ORF">GIB67_037952</name>
</gene>
<dbReference type="InterPro" id="IPR000608">
    <property type="entry name" value="UBC"/>
</dbReference>
<dbReference type="AlphaFoldDB" id="A0A7J7LHJ2"/>
<dbReference type="PROSITE" id="PS50127">
    <property type="entry name" value="UBC_2"/>
    <property type="match status" value="1"/>
</dbReference>
<organism evidence="5 6">
    <name type="scientific">Kingdonia uniflora</name>
    <dbReference type="NCBI Taxonomy" id="39325"/>
    <lineage>
        <taxon>Eukaryota</taxon>
        <taxon>Viridiplantae</taxon>
        <taxon>Streptophyta</taxon>
        <taxon>Embryophyta</taxon>
        <taxon>Tracheophyta</taxon>
        <taxon>Spermatophyta</taxon>
        <taxon>Magnoliopsida</taxon>
        <taxon>Ranunculales</taxon>
        <taxon>Circaeasteraceae</taxon>
        <taxon>Kingdonia</taxon>
    </lineage>
</organism>
<keyword evidence="3" id="KW-0812">Transmembrane</keyword>
<evidence type="ECO:0000259" key="4">
    <source>
        <dbReference type="PROSITE" id="PS50127"/>
    </source>
</evidence>
<dbReference type="PANTHER" id="PTHR46116:SF15">
    <property type="entry name" value="(E3-INDEPENDENT) E2 UBIQUITIN-CONJUGATING ENZYME"/>
    <property type="match status" value="1"/>
</dbReference>
<keyword evidence="6" id="KW-1185">Reference proteome</keyword>
<dbReference type="OrthoDB" id="47801at2759"/>
<reference evidence="5 6" key="1">
    <citation type="journal article" date="2020" name="IScience">
        <title>Genome Sequencing of the Endangered Kingdonia uniflora (Circaeasteraceae, Ranunculales) Reveals Potential Mechanisms of Evolutionary Specialization.</title>
        <authorList>
            <person name="Sun Y."/>
            <person name="Deng T."/>
            <person name="Zhang A."/>
            <person name="Moore M.J."/>
            <person name="Landis J.B."/>
            <person name="Lin N."/>
            <person name="Zhang H."/>
            <person name="Zhang X."/>
            <person name="Huang J."/>
            <person name="Zhang X."/>
            <person name="Sun H."/>
            <person name="Wang H."/>
        </authorList>
    </citation>
    <scope>NUCLEOTIDE SEQUENCE [LARGE SCALE GENOMIC DNA]</scope>
    <source>
        <strain evidence="5">TB1705</strain>
        <tissue evidence="5">Leaf</tissue>
    </source>
</reference>
<proteinExistence type="predicted"/>
<keyword evidence="3" id="KW-0472">Membrane</keyword>
<keyword evidence="3" id="KW-1133">Transmembrane helix</keyword>
<feature type="transmembrane region" description="Helical" evidence="3">
    <location>
        <begin position="13"/>
        <end position="32"/>
    </location>
</feature>
<keyword evidence="1" id="KW-0808">Transferase</keyword>
<protein>
    <recommendedName>
        <fullName evidence="4">UBC core domain-containing protein</fullName>
    </recommendedName>
</protein>
<dbReference type="Pfam" id="PF00179">
    <property type="entry name" value="UQ_con"/>
    <property type="match status" value="1"/>
</dbReference>
<dbReference type="EMBL" id="JACGCM010002284">
    <property type="protein sequence ID" value="KAF6141984.1"/>
    <property type="molecule type" value="Genomic_DNA"/>
</dbReference>
<evidence type="ECO:0000256" key="3">
    <source>
        <dbReference type="SAM" id="Phobius"/>
    </source>
</evidence>
<name>A0A7J7LHJ2_9MAGN</name>
<dbReference type="Gene3D" id="3.10.110.10">
    <property type="entry name" value="Ubiquitin Conjugating Enzyme"/>
    <property type="match status" value="1"/>
</dbReference>
<dbReference type="PANTHER" id="PTHR46116">
    <property type="entry name" value="(E3-INDEPENDENT) E2 UBIQUITIN-CONJUGATING ENZYME"/>
    <property type="match status" value="1"/>
</dbReference>
<feature type="domain" description="UBC core" evidence="4">
    <location>
        <begin position="79"/>
        <end position="223"/>
    </location>
</feature>
<evidence type="ECO:0000256" key="1">
    <source>
        <dbReference type="ARBA" id="ARBA00022679"/>
    </source>
</evidence>
<sequence length="223" mass="24955">MCPDGVSVRGSRGWSVVVVAGPLLLALTLISSTSRVSFSTSRLATDCQVRRSSWRRFPHKKVVLVCPTEVVGVVVEKGSRTQSLNNPIEPFRQLRYILTTIFVRVYEERINLLRAAIVGAPGTPYHDGLFFFDFFLPSDYPNEPPHFETLVEEHFRSRSHSILLACEAYMDGAPVGWGTAEGETRKSCSTGFKIMLAKLFPKLVAGFMASGIDCRQFLERKNH</sequence>
<evidence type="ECO:0000313" key="6">
    <source>
        <dbReference type="Proteomes" id="UP000541444"/>
    </source>
</evidence>
<dbReference type="Proteomes" id="UP000541444">
    <property type="component" value="Unassembled WGS sequence"/>
</dbReference>
<keyword evidence="2" id="KW-0833">Ubl conjugation pathway</keyword>
<dbReference type="GO" id="GO:0061631">
    <property type="term" value="F:ubiquitin conjugating enzyme activity"/>
    <property type="evidence" value="ECO:0007669"/>
    <property type="project" value="TreeGrafter"/>
</dbReference>
<evidence type="ECO:0000256" key="2">
    <source>
        <dbReference type="ARBA" id="ARBA00022786"/>
    </source>
</evidence>
<dbReference type="SUPFAM" id="SSF54495">
    <property type="entry name" value="UBC-like"/>
    <property type="match status" value="1"/>
</dbReference>
<accession>A0A7J7LHJ2</accession>
<dbReference type="InterPro" id="IPR016135">
    <property type="entry name" value="UBQ-conjugating_enzyme/RWD"/>
</dbReference>
<comment type="caution">
    <text evidence="5">The sequence shown here is derived from an EMBL/GenBank/DDBJ whole genome shotgun (WGS) entry which is preliminary data.</text>
</comment>
<evidence type="ECO:0000313" key="5">
    <source>
        <dbReference type="EMBL" id="KAF6141984.1"/>
    </source>
</evidence>